<dbReference type="AlphaFoldDB" id="A0A562V2V1"/>
<proteinExistence type="predicted"/>
<organism evidence="1 2">
    <name type="scientific">Stackebrandtia albiflava</name>
    <dbReference type="NCBI Taxonomy" id="406432"/>
    <lineage>
        <taxon>Bacteria</taxon>
        <taxon>Bacillati</taxon>
        <taxon>Actinomycetota</taxon>
        <taxon>Actinomycetes</taxon>
        <taxon>Glycomycetales</taxon>
        <taxon>Glycomycetaceae</taxon>
        <taxon>Stackebrandtia</taxon>
    </lineage>
</organism>
<gene>
    <name evidence="1" type="ORF">LX16_2940</name>
</gene>
<name>A0A562V2V1_9ACTN</name>
<dbReference type="OrthoDB" id="9784297at2"/>
<keyword evidence="2" id="KW-1185">Reference proteome</keyword>
<reference evidence="1 2" key="1">
    <citation type="journal article" date="2013" name="Stand. Genomic Sci.">
        <title>Genomic Encyclopedia of Type Strains, Phase I: The one thousand microbial genomes (KMG-I) project.</title>
        <authorList>
            <person name="Kyrpides N.C."/>
            <person name="Woyke T."/>
            <person name="Eisen J.A."/>
            <person name="Garrity G."/>
            <person name="Lilburn T.G."/>
            <person name="Beck B.J."/>
            <person name="Whitman W.B."/>
            <person name="Hugenholtz P."/>
            <person name="Klenk H.P."/>
        </authorList>
    </citation>
    <scope>NUCLEOTIDE SEQUENCE [LARGE SCALE GENOMIC DNA]</scope>
    <source>
        <strain evidence="1 2">DSM 45044</strain>
    </source>
</reference>
<dbReference type="Proteomes" id="UP000321617">
    <property type="component" value="Unassembled WGS sequence"/>
</dbReference>
<protein>
    <submittedName>
        <fullName evidence="1">Putative ATPase</fullName>
    </submittedName>
</protein>
<dbReference type="CDD" id="cd00267">
    <property type="entry name" value="ABC_ATPase"/>
    <property type="match status" value="1"/>
</dbReference>
<dbReference type="RefSeq" id="WP_147139102.1">
    <property type="nucleotide sequence ID" value="NZ_BAABIJ010000002.1"/>
</dbReference>
<evidence type="ECO:0000313" key="2">
    <source>
        <dbReference type="Proteomes" id="UP000321617"/>
    </source>
</evidence>
<sequence length="233" mass="25493">MLLRRVFLSAYGHSRSDALWPLRPESLWWLRTRGVTLTGPLTFLTAARQSSGSALLSAIGRAHGLPVRDARFAAEPRLAEAVRLEYTGHRSARQRLTPQGFLLSGSSVAGLLARPPRTARRTGHGDFLTVFEELFQEPELYLIDTPERGLPEPELVRLAARLRELADSGAQVVCATASPVLSATPGARLIDLDRCEPPAGVGAESARVTVSRVSDRWHRTTRRSVPLVHPQAA</sequence>
<accession>A0A562V2V1</accession>
<evidence type="ECO:0000313" key="1">
    <source>
        <dbReference type="EMBL" id="TWJ12185.1"/>
    </source>
</evidence>
<dbReference type="EMBL" id="VLLL01000006">
    <property type="protein sequence ID" value="TWJ12185.1"/>
    <property type="molecule type" value="Genomic_DNA"/>
</dbReference>
<comment type="caution">
    <text evidence="1">The sequence shown here is derived from an EMBL/GenBank/DDBJ whole genome shotgun (WGS) entry which is preliminary data.</text>
</comment>